<dbReference type="EMBL" id="GIFC01018748">
    <property type="protein sequence ID" value="MXV00832.1"/>
    <property type="molecule type" value="Transcribed_RNA"/>
</dbReference>
<dbReference type="Gene3D" id="2.130.10.10">
    <property type="entry name" value="YVTN repeat-like/Quinoprotein amine dehydrogenase"/>
    <property type="match status" value="1"/>
</dbReference>
<proteinExistence type="inferred from homology"/>
<evidence type="ECO:0000256" key="2">
    <source>
        <dbReference type="ARBA" id="ARBA00022737"/>
    </source>
</evidence>
<feature type="region of interest" description="Disordered" evidence="5">
    <location>
        <begin position="594"/>
        <end position="614"/>
    </location>
</feature>
<keyword evidence="2" id="KW-0677">Repeat</keyword>
<organism evidence="7">
    <name type="scientific">Ixodes ricinus</name>
    <name type="common">Common tick</name>
    <name type="synonym">Acarus ricinus</name>
    <dbReference type="NCBI Taxonomy" id="34613"/>
    <lineage>
        <taxon>Eukaryota</taxon>
        <taxon>Metazoa</taxon>
        <taxon>Ecdysozoa</taxon>
        <taxon>Arthropoda</taxon>
        <taxon>Chelicerata</taxon>
        <taxon>Arachnida</taxon>
        <taxon>Acari</taxon>
        <taxon>Parasitiformes</taxon>
        <taxon>Ixodida</taxon>
        <taxon>Ixodoidea</taxon>
        <taxon>Ixodidae</taxon>
        <taxon>Ixodinae</taxon>
        <taxon>Ixodes</taxon>
    </lineage>
</organism>
<reference evidence="7" key="1">
    <citation type="submission" date="2019-12" db="EMBL/GenBank/DDBJ databases">
        <title>An insight into the sialome of adult female Ixodes ricinus ticks feeding for 6 days.</title>
        <authorList>
            <person name="Perner J."/>
            <person name="Ribeiro J.M.C."/>
        </authorList>
    </citation>
    <scope>NUCLEOTIDE SEQUENCE</scope>
    <source>
        <strain evidence="7">Semi-engorged</strain>
        <tissue evidence="7">Salivary glands</tissue>
    </source>
</reference>
<evidence type="ECO:0000256" key="3">
    <source>
        <dbReference type="ARBA" id="ARBA00038452"/>
    </source>
</evidence>
<feature type="repeat" description="WD" evidence="4">
    <location>
        <begin position="147"/>
        <end position="178"/>
    </location>
</feature>
<dbReference type="InterPro" id="IPR039456">
    <property type="entry name" value="WDR59_mRING-H2-C3H3C2"/>
</dbReference>
<dbReference type="InterPro" id="IPR015943">
    <property type="entry name" value="WD40/YVTN_repeat-like_dom_sf"/>
</dbReference>
<dbReference type="GO" id="GO:0005774">
    <property type="term" value="C:vacuolar membrane"/>
    <property type="evidence" value="ECO:0007669"/>
    <property type="project" value="TreeGrafter"/>
</dbReference>
<dbReference type="PANTHER" id="PTHR46170:SF1">
    <property type="entry name" value="GATOR COMPLEX PROTEIN WDR59"/>
    <property type="match status" value="1"/>
</dbReference>
<dbReference type="PROSITE" id="PS00678">
    <property type="entry name" value="WD_REPEATS_1"/>
    <property type="match status" value="1"/>
</dbReference>
<dbReference type="CDD" id="cd16692">
    <property type="entry name" value="mRING-H2-C3H3C2_WDR59"/>
    <property type="match status" value="1"/>
</dbReference>
<evidence type="ECO:0000313" key="7">
    <source>
        <dbReference type="EMBL" id="MXV00832.1"/>
    </source>
</evidence>
<dbReference type="InterPro" id="IPR049567">
    <property type="entry name" value="WDR59-like"/>
</dbReference>
<evidence type="ECO:0000256" key="1">
    <source>
        <dbReference type="ARBA" id="ARBA00022574"/>
    </source>
</evidence>
<dbReference type="PROSITE" id="PS50908">
    <property type="entry name" value="RWD"/>
    <property type="match status" value="1"/>
</dbReference>
<dbReference type="SMART" id="SM00591">
    <property type="entry name" value="RWD"/>
    <property type="match status" value="1"/>
</dbReference>
<dbReference type="PANTHER" id="PTHR46170">
    <property type="entry name" value="GATOR COMPLEX PROTEIN WDR59"/>
    <property type="match status" value="1"/>
</dbReference>
<dbReference type="InterPro" id="IPR001680">
    <property type="entry name" value="WD40_rpt"/>
</dbReference>
<name>A0A6B0VH51_IXORI</name>
<dbReference type="GO" id="GO:0035591">
    <property type="term" value="F:signaling adaptor activity"/>
    <property type="evidence" value="ECO:0007669"/>
    <property type="project" value="TreeGrafter"/>
</dbReference>
<dbReference type="PRINTS" id="PR00320">
    <property type="entry name" value="GPROTEINBRPT"/>
</dbReference>
<accession>A0A6B0VH51</accession>
<feature type="repeat" description="WD" evidence="4">
    <location>
        <begin position="94"/>
        <end position="127"/>
    </location>
</feature>
<dbReference type="InterPro" id="IPR036322">
    <property type="entry name" value="WD40_repeat_dom_sf"/>
</dbReference>
<dbReference type="GO" id="GO:0034198">
    <property type="term" value="P:cellular response to amino acid starvation"/>
    <property type="evidence" value="ECO:0007669"/>
    <property type="project" value="TreeGrafter"/>
</dbReference>
<dbReference type="InterPro" id="IPR020472">
    <property type="entry name" value="WD40_PAC1"/>
</dbReference>
<dbReference type="Pfam" id="PF17120">
    <property type="entry name" value="zf-RING_16"/>
    <property type="match status" value="1"/>
</dbReference>
<dbReference type="InterPro" id="IPR019775">
    <property type="entry name" value="WD40_repeat_CS"/>
</dbReference>
<dbReference type="InterPro" id="IPR006575">
    <property type="entry name" value="RWD_dom"/>
</dbReference>
<dbReference type="SUPFAM" id="SSF50978">
    <property type="entry name" value="WD40 repeat-like"/>
    <property type="match status" value="1"/>
</dbReference>
<dbReference type="SMART" id="SM00320">
    <property type="entry name" value="WD40"/>
    <property type="match status" value="4"/>
</dbReference>
<feature type="domain" description="RWD" evidence="6">
    <location>
        <begin position="370"/>
        <end position="472"/>
    </location>
</feature>
<feature type="repeat" description="WD" evidence="4">
    <location>
        <begin position="180"/>
        <end position="222"/>
    </location>
</feature>
<dbReference type="Pfam" id="PF00400">
    <property type="entry name" value="WD40"/>
    <property type="match status" value="2"/>
</dbReference>
<dbReference type="InterPro" id="IPR049566">
    <property type="entry name" value="WDR59_RTC1-like_RING_Znf"/>
</dbReference>
<comment type="similarity">
    <text evidence="3">Belongs to the WD repeat WDR59 family.</text>
</comment>
<dbReference type="AlphaFoldDB" id="A0A6B0VH51"/>
<evidence type="ECO:0000259" key="6">
    <source>
        <dbReference type="PROSITE" id="PS50908"/>
    </source>
</evidence>
<dbReference type="PROSITE" id="PS50082">
    <property type="entry name" value="WD_REPEATS_2"/>
    <property type="match status" value="3"/>
</dbReference>
<protein>
    <submittedName>
        <fullName evidence="7">Putative conserved wd40 repeat-containing protein</fullName>
    </submittedName>
</protein>
<evidence type="ECO:0000256" key="4">
    <source>
        <dbReference type="PROSITE-ProRule" id="PRU00221"/>
    </source>
</evidence>
<dbReference type="PROSITE" id="PS50294">
    <property type="entry name" value="WD_REPEATS_REGION"/>
    <property type="match status" value="2"/>
</dbReference>
<sequence>MSSVVSEHKDLQATAMALDSEGQYAVLAGRRCIALINLDSPDTTLKRSVRQSKFEISSAEWNPHLTDTFLLACNQSVELLTWCNGELRSKHTTPRAHTRAISDINWSPFDENLLATSSFDTYVHIWDSREPRKPYLSLSAVTGASQVKWNKITQHVLATSHDGDVRIWDTRKSASPVQYIAAHSSKIYGLGWNPASENQLATSSQDGTVKFWDVTNPKKVEYTLQAGAPVFKARYLPFGNGLVTVLVPRQRKGDNNLVIWNCFHLNEPVQAFHGHSDAILEFGWRKPRLDSRDYQLVTWSKDQSLHLWNVDVRLQGQCGQEVPEEDSVSLGASMLAEVPSTPVSSELSKSFGPLPGDSPLPQHPPFDLEREFSLLNINIPKVIVQELDPGKRVCCVTVTVGMHILGLKLTFPQLYPYNASPTFQFLKGTTVDSNVKAKLLRVLRMTSEQHVKRNRSCLEPCLRQLVATLESCIESAEVEDNDSGYISERLKLPYAVYGSFQDSSVPFPRTSGARFCGADYLVCFTRPSHFQKMNAPTEVTPRSLSALGAYLASQHKASRPPSTSSLVSLYAPHSPGTAATQTQDVSISSFYYQERKGRGRTQRRTGRQASSQQHPVPSAAVLLYNMSGIMPINQVLAQNYLLDCGDPVGSCNHNASWAASVGRKDLVQVWSLAALVANPDLAHDKQSPDVGVPWAQHPFGRQMLESIISHYLRHSDIQTVAMLCCLFGGGNMDGNSGKKFAFDQACTSLVSAWKCRQQIMGVNACYCKVKLQLSGSWWQKVGGSPYHTVTGPSDVMFDGLYAVESLKRNRSNSWSDSIDDIRYMDNSPDPQKLERAKHRANCKLLDPKKSTQYDEFKKKYAEILYKWNLFEQRASVLKCLSTSPPKHKGVEFITTCHYCKHDVKNVQCTQCKRLSLLCVVCHIAVRGHAHACVACGHGGHVEHMLSWFKEQSQCPSGCGCHCLDEGKVFA</sequence>
<keyword evidence="1 4" id="KW-0853">WD repeat</keyword>
<dbReference type="GO" id="GO:0035859">
    <property type="term" value="C:Seh1-associated complex"/>
    <property type="evidence" value="ECO:0007669"/>
    <property type="project" value="TreeGrafter"/>
</dbReference>
<dbReference type="GO" id="GO:1904263">
    <property type="term" value="P:positive regulation of TORC1 signaling"/>
    <property type="evidence" value="ECO:0007669"/>
    <property type="project" value="TreeGrafter"/>
</dbReference>
<evidence type="ECO:0000256" key="5">
    <source>
        <dbReference type="SAM" id="MobiDB-lite"/>
    </source>
</evidence>
<feature type="compositionally biased region" description="Basic residues" evidence="5">
    <location>
        <begin position="597"/>
        <end position="606"/>
    </location>
</feature>